<evidence type="ECO:0000313" key="2">
    <source>
        <dbReference type="EMBL" id="MTR28198.1"/>
    </source>
</evidence>
<dbReference type="EMBL" id="WMYO01000007">
    <property type="protein sequence ID" value="MTR28198.1"/>
    <property type="molecule type" value="Genomic_DNA"/>
</dbReference>
<feature type="domain" description="Integrase catalytic" evidence="1">
    <location>
        <begin position="3"/>
        <end position="59"/>
    </location>
</feature>
<gene>
    <name evidence="2" type="ORF">GMC65_07540</name>
</gene>
<name>A0A6A8UGB4_STRSL</name>
<dbReference type="Pfam" id="PF13333">
    <property type="entry name" value="rve_2"/>
    <property type="match status" value="1"/>
</dbReference>
<sequence length="60" mass="7366">MMESFFVFTTFEIFYSYEKAFRLLNQLKQSILDYIDYYNKRIKVKLKGLNPVLHRTKSFT</sequence>
<dbReference type="InterPro" id="IPR001584">
    <property type="entry name" value="Integrase_cat-core"/>
</dbReference>
<protein>
    <submittedName>
        <fullName evidence="2">IS3 family transposase</fullName>
    </submittedName>
</protein>
<dbReference type="AlphaFoldDB" id="A0A6A8UGB4"/>
<dbReference type="GO" id="GO:0015074">
    <property type="term" value="P:DNA integration"/>
    <property type="evidence" value="ECO:0007669"/>
    <property type="project" value="InterPro"/>
</dbReference>
<comment type="caution">
    <text evidence="2">The sequence shown here is derived from an EMBL/GenBank/DDBJ whole genome shotgun (WGS) entry which is preliminary data.</text>
</comment>
<evidence type="ECO:0000259" key="1">
    <source>
        <dbReference type="Pfam" id="PF13333"/>
    </source>
</evidence>
<dbReference type="Proteomes" id="UP000439678">
    <property type="component" value="Unassembled WGS sequence"/>
</dbReference>
<organism evidence="2 3">
    <name type="scientific">Streptococcus salivarius</name>
    <dbReference type="NCBI Taxonomy" id="1304"/>
    <lineage>
        <taxon>Bacteria</taxon>
        <taxon>Bacillati</taxon>
        <taxon>Bacillota</taxon>
        <taxon>Bacilli</taxon>
        <taxon>Lactobacillales</taxon>
        <taxon>Streptococcaceae</taxon>
        <taxon>Streptococcus</taxon>
    </lineage>
</organism>
<reference evidence="2 3" key="1">
    <citation type="journal article" date="2019" name="Nat. Med.">
        <title>A library of human gut bacterial isolates paired with longitudinal multiomics data enables mechanistic microbiome research.</title>
        <authorList>
            <person name="Poyet M."/>
            <person name="Groussin M."/>
            <person name="Gibbons S.M."/>
            <person name="Avila-Pacheco J."/>
            <person name="Jiang X."/>
            <person name="Kearney S.M."/>
            <person name="Perrotta A.R."/>
            <person name="Berdy B."/>
            <person name="Zhao S."/>
            <person name="Lieberman T.D."/>
            <person name="Swanson P.K."/>
            <person name="Smith M."/>
            <person name="Roesemann S."/>
            <person name="Alexander J.E."/>
            <person name="Rich S.A."/>
            <person name="Livny J."/>
            <person name="Vlamakis H."/>
            <person name="Clish C."/>
            <person name="Bullock K."/>
            <person name="Deik A."/>
            <person name="Scott J."/>
            <person name="Pierce K.A."/>
            <person name="Xavier R.J."/>
            <person name="Alm E.J."/>
        </authorList>
    </citation>
    <scope>NUCLEOTIDE SEQUENCE [LARGE SCALE GENOMIC DNA]</scope>
    <source>
        <strain evidence="2 3">BIOML-A4</strain>
    </source>
</reference>
<accession>A0A6A8UGB4</accession>
<evidence type="ECO:0000313" key="3">
    <source>
        <dbReference type="Proteomes" id="UP000439678"/>
    </source>
</evidence>
<proteinExistence type="predicted"/>